<feature type="compositionally biased region" description="Basic residues" evidence="2">
    <location>
        <begin position="1"/>
        <end position="10"/>
    </location>
</feature>
<evidence type="ECO:0000256" key="1">
    <source>
        <dbReference type="ARBA" id="ARBA00007114"/>
    </source>
</evidence>
<gene>
    <name evidence="3" type="ORF">HDU87_000190</name>
</gene>
<sequence>MGVAKKSKMAPRHDPLHVQLAKDASLEVLAPKRRRQKDNTANDTDADAPAKPEFLDSKTSKKILNIVRQQQDEIEREDFGGAAPVATTTATTAFRRLDVRVPPPKQFTPADASDDEGVDGLEDYEEYEELDGDDLDIDEADEALINKFMAKEPRKQMNLSDLIMGKIAAAEAAGEAIANADAPPSMDDKIVDVYTKVGLLLSRYKSGKLPKTFKIIPSLADWEDVLYLTHPEKWTPQATYQATRIFVSNLKAKMAQRFFALVLLDRIRDDIAETKKLNYHLYLALKKALYKPAAFFKGLLLPLCETGTCTLREAAIVGSVLSKVSIPVLHSAAGLLKLAEMDYSGANSLFIRVLLDKKYALPFKVVDALVFHFIRFKNDQREMPVLWHQALLVFAQRYKEDMTPEQKEALMELIRYKTHEGITPEIRRELVGSACRAEITDEMELDI</sequence>
<feature type="region of interest" description="Disordered" evidence="2">
    <location>
        <begin position="1"/>
        <end position="55"/>
    </location>
</feature>
<dbReference type="AlphaFoldDB" id="A0AAD5TU26"/>
<accession>A0AAD5TU26</accession>
<comment type="caution">
    <text evidence="3">The sequence shown here is derived from an EMBL/GenBank/DDBJ whole genome shotgun (WGS) entry which is preliminary data.</text>
</comment>
<dbReference type="GO" id="GO:0030515">
    <property type="term" value="F:snoRNA binding"/>
    <property type="evidence" value="ECO:0007669"/>
    <property type="project" value="TreeGrafter"/>
</dbReference>
<dbReference type="PANTHER" id="PTHR12821:SF0">
    <property type="entry name" value="BYSTIN"/>
    <property type="match status" value="1"/>
</dbReference>
<dbReference type="Pfam" id="PF05291">
    <property type="entry name" value="Bystin"/>
    <property type="match status" value="1"/>
</dbReference>
<dbReference type="GO" id="GO:0030688">
    <property type="term" value="C:preribosome, small subunit precursor"/>
    <property type="evidence" value="ECO:0007669"/>
    <property type="project" value="TreeGrafter"/>
</dbReference>
<keyword evidence="4" id="KW-1185">Reference proteome</keyword>
<evidence type="ECO:0000256" key="2">
    <source>
        <dbReference type="SAM" id="MobiDB-lite"/>
    </source>
</evidence>
<reference evidence="3" key="1">
    <citation type="submission" date="2020-05" db="EMBL/GenBank/DDBJ databases">
        <title>Phylogenomic resolution of chytrid fungi.</title>
        <authorList>
            <person name="Stajich J.E."/>
            <person name="Amses K."/>
            <person name="Simmons R."/>
            <person name="Seto K."/>
            <person name="Myers J."/>
            <person name="Bonds A."/>
            <person name="Quandt C.A."/>
            <person name="Barry K."/>
            <person name="Liu P."/>
            <person name="Grigoriev I."/>
            <person name="Longcore J.E."/>
            <person name="James T.Y."/>
        </authorList>
    </citation>
    <scope>NUCLEOTIDE SEQUENCE</scope>
    <source>
        <strain evidence="3">JEL0379</strain>
    </source>
</reference>
<dbReference type="PANTHER" id="PTHR12821">
    <property type="entry name" value="BYSTIN"/>
    <property type="match status" value="1"/>
</dbReference>
<dbReference type="InterPro" id="IPR007955">
    <property type="entry name" value="Bystin"/>
</dbReference>
<evidence type="ECO:0000313" key="4">
    <source>
        <dbReference type="Proteomes" id="UP001212152"/>
    </source>
</evidence>
<dbReference type="EMBL" id="JADGJQ010000001">
    <property type="protein sequence ID" value="KAJ3185567.1"/>
    <property type="molecule type" value="Genomic_DNA"/>
</dbReference>
<name>A0AAD5TU26_9FUNG</name>
<dbReference type="GO" id="GO:0005730">
    <property type="term" value="C:nucleolus"/>
    <property type="evidence" value="ECO:0007669"/>
    <property type="project" value="TreeGrafter"/>
</dbReference>
<proteinExistence type="inferred from homology"/>
<dbReference type="Proteomes" id="UP001212152">
    <property type="component" value="Unassembled WGS sequence"/>
</dbReference>
<dbReference type="GO" id="GO:0006364">
    <property type="term" value="P:rRNA processing"/>
    <property type="evidence" value="ECO:0007669"/>
    <property type="project" value="TreeGrafter"/>
</dbReference>
<evidence type="ECO:0008006" key="5">
    <source>
        <dbReference type="Google" id="ProtNLM"/>
    </source>
</evidence>
<dbReference type="GO" id="GO:0005737">
    <property type="term" value="C:cytoplasm"/>
    <property type="evidence" value="ECO:0007669"/>
    <property type="project" value="TreeGrafter"/>
</dbReference>
<organism evidence="3 4">
    <name type="scientific">Geranomyces variabilis</name>
    <dbReference type="NCBI Taxonomy" id="109894"/>
    <lineage>
        <taxon>Eukaryota</taxon>
        <taxon>Fungi</taxon>
        <taxon>Fungi incertae sedis</taxon>
        <taxon>Chytridiomycota</taxon>
        <taxon>Chytridiomycota incertae sedis</taxon>
        <taxon>Chytridiomycetes</taxon>
        <taxon>Spizellomycetales</taxon>
        <taxon>Powellomycetaceae</taxon>
        <taxon>Geranomyces</taxon>
    </lineage>
</organism>
<evidence type="ECO:0000313" key="3">
    <source>
        <dbReference type="EMBL" id="KAJ3185567.1"/>
    </source>
</evidence>
<protein>
    <recommendedName>
        <fullName evidence="5">Bystin</fullName>
    </recommendedName>
</protein>
<comment type="similarity">
    <text evidence="1">Belongs to the bystin family.</text>
</comment>